<gene>
    <name evidence="1" type="ORF">Clacol_005009</name>
</gene>
<dbReference type="EMBL" id="BPWL01000005">
    <property type="protein sequence ID" value="GJJ10781.1"/>
    <property type="molecule type" value="Genomic_DNA"/>
</dbReference>
<evidence type="ECO:0000313" key="2">
    <source>
        <dbReference type="Proteomes" id="UP001050691"/>
    </source>
</evidence>
<dbReference type="AlphaFoldDB" id="A0AAV5ACN9"/>
<accession>A0AAV5ACN9</accession>
<comment type="caution">
    <text evidence="1">The sequence shown here is derived from an EMBL/GenBank/DDBJ whole genome shotgun (WGS) entry which is preliminary data.</text>
</comment>
<keyword evidence="2" id="KW-1185">Reference proteome</keyword>
<evidence type="ECO:0000313" key="1">
    <source>
        <dbReference type="EMBL" id="GJJ10781.1"/>
    </source>
</evidence>
<name>A0AAV5ACN9_9AGAM</name>
<reference evidence="1" key="1">
    <citation type="submission" date="2021-10" db="EMBL/GenBank/DDBJ databases">
        <title>De novo Genome Assembly of Clathrus columnatus (Basidiomycota, Fungi) Using Illumina and Nanopore Sequence Data.</title>
        <authorList>
            <person name="Ogiso-Tanaka E."/>
            <person name="Itagaki H."/>
            <person name="Hosoya T."/>
            <person name="Hosaka K."/>
        </authorList>
    </citation>
    <scope>NUCLEOTIDE SEQUENCE</scope>
    <source>
        <strain evidence="1">MO-923</strain>
    </source>
</reference>
<organism evidence="1 2">
    <name type="scientific">Clathrus columnatus</name>
    <dbReference type="NCBI Taxonomy" id="1419009"/>
    <lineage>
        <taxon>Eukaryota</taxon>
        <taxon>Fungi</taxon>
        <taxon>Dikarya</taxon>
        <taxon>Basidiomycota</taxon>
        <taxon>Agaricomycotina</taxon>
        <taxon>Agaricomycetes</taxon>
        <taxon>Phallomycetidae</taxon>
        <taxon>Phallales</taxon>
        <taxon>Clathraceae</taxon>
        <taxon>Clathrus</taxon>
    </lineage>
</organism>
<protein>
    <submittedName>
        <fullName evidence="1">Uncharacterized protein</fullName>
    </submittedName>
</protein>
<proteinExistence type="predicted"/>
<sequence length="187" mass="21100">MYHLAQQQAVQIIGANAHCTVISQILDETKLQLENERKKKMRQSTKVKAQFITLPDLKAAFNKQDEELHAQEQIDAEKQAQKNANKAALQAKVTGDAKSRLQEKVDLIMITCALGLSQDGTISELTNQIKSHLELHPDLHTDPRFTGLFRIRHPRAAVIENNTLLNSNELSQAMLKYPDIPIDPLLY</sequence>
<dbReference type="Proteomes" id="UP001050691">
    <property type="component" value="Unassembled WGS sequence"/>
</dbReference>